<dbReference type="Gene3D" id="3.30.200.20">
    <property type="entry name" value="Phosphorylase Kinase, domain 1"/>
    <property type="match status" value="1"/>
</dbReference>
<protein>
    <recommendedName>
        <fullName evidence="2">Protein kinase domain-containing protein</fullName>
    </recommendedName>
</protein>
<name>A0A251TU87_HELAN</name>
<dbReference type="InterPro" id="IPR045272">
    <property type="entry name" value="ANXUR1/2-like"/>
</dbReference>
<dbReference type="PANTHER" id="PTHR27003:SF383">
    <property type="entry name" value="TYROSINE-PROTEIN KINASE, NON-RECEPTOR JAK_TYK2-RELATED"/>
    <property type="match status" value="1"/>
</dbReference>
<evidence type="ECO:0000259" key="2">
    <source>
        <dbReference type="PROSITE" id="PS50011"/>
    </source>
</evidence>
<gene>
    <name evidence="4" type="ORF">HannXRQ_Chr09g0249811</name>
    <name evidence="3" type="ORF">HanXRQr2_Chr09g0380071</name>
</gene>
<dbReference type="Proteomes" id="UP000215914">
    <property type="component" value="Chromosome 9"/>
</dbReference>
<evidence type="ECO:0000313" key="4">
    <source>
        <dbReference type="EMBL" id="OTG14474.1"/>
    </source>
</evidence>
<reference evidence="3" key="3">
    <citation type="submission" date="2020-06" db="EMBL/GenBank/DDBJ databases">
        <title>Helianthus annuus Genome sequencing and assembly Release 2.</title>
        <authorList>
            <person name="Gouzy J."/>
            <person name="Langlade N."/>
            <person name="Munos S."/>
        </authorList>
    </citation>
    <scope>NUCLEOTIDE SEQUENCE</scope>
    <source>
        <tissue evidence="3">Leaves</tissue>
    </source>
</reference>
<dbReference type="PANTHER" id="PTHR27003">
    <property type="entry name" value="OS07G0166700 PROTEIN"/>
    <property type="match status" value="1"/>
</dbReference>
<feature type="transmembrane region" description="Helical" evidence="1">
    <location>
        <begin position="312"/>
        <end position="331"/>
    </location>
</feature>
<reference evidence="4" key="2">
    <citation type="submission" date="2017-02" db="EMBL/GenBank/DDBJ databases">
        <title>Sunflower complete genome.</title>
        <authorList>
            <person name="Langlade N."/>
            <person name="Munos S."/>
        </authorList>
    </citation>
    <scope>NUCLEOTIDE SEQUENCE [LARGE SCALE GENOMIC DNA]</scope>
    <source>
        <tissue evidence="4">Leaves</tissue>
    </source>
</reference>
<feature type="domain" description="Protein kinase" evidence="2">
    <location>
        <begin position="27"/>
        <end position="303"/>
    </location>
</feature>
<dbReference type="InParanoid" id="A0A251TU87"/>
<dbReference type="EMBL" id="CM007898">
    <property type="protein sequence ID" value="OTG14474.1"/>
    <property type="molecule type" value="Genomic_DNA"/>
</dbReference>
<dbReference type="GO" id="GO:0005524">
    <property type="term" value="F:ATP binding"/>
    <property type="evidence" value="ECO:0007669"/>
    <property type="project" value="InterPro"/>
</dbReference>
<dbReference type="PROSITE" id="PS50011">
    <property type="entry name" value="PROTEIN_KINASE_DOM"/>
    <property type="match status" value="1"/>
</dbReference>
<dbReference type="Pfam" id="PF07714">
    <property type="entry name" value="PK_Tyr_Ser-Thr"/>
    <property type="match status" value="1"/>
</dbReference>
<dbReference type="AlphaFoldDB" id="A0A251TU87"/>
<proteinExistence type="predicted"/>
<organism evidence="4 5">
    <name type="scientific">Helianthus annuus</name>
    <name type="common">Common sunflower</name>
    <dbReference type="NCBI Taxonomy" id="4232"/>
    <lineage>
        <taxon>Eukaryota</taxon>
        <taxon>Viridiplantae</taxon>
        <taxon>Streptophyta</taxon>
        <taxon>Embryophyta</taxon>
        <taxon>Tracheophyta</taxon>
        <taxon>Spermatophyta</taxon>
        <taxon>Magnoliopsida</taxon>
        <taxon>eudicotyledons</taxon>
        <taxon>Gunneridae</taxon>
        <taxon>Pentapetalae</taxon>
        <taxon>asterids</taxon>
        <taxon>campanulids</taxon>
        <taxon>Asterales</taxon>
        <taxon>Asteraceae</taxon>
        <taxon>Asteroideae</taxon>
        <taxon>Heliantheae alliance</taxon>
        <taxon>Heliantheae</taxon>
        <taxon>Helianthus</taxon>
    </lineage>
</organism>
<dbReference type="InterPro" id="IPR011009">
    <property type="entry name" value="Kinase-like_dom_sf"/>
</dbReference>
<dbReference type="GO" id="GO:0004714">
    <property type="term" value="F:transmembrane receptor protein tyrosine kinase activity"/>
    <property type="evidence" value="ECO:0007669"/>
    <property type="project" value="InterPro"/>
</dbReference>
<evidence type="ECO:0000313" key="3">
    <source>
        <dbReference type="EMBL" id="KAF5790178.1"/>
    </source>
</evidence>
<keyword evidence="1" id="KW-0472">Membrane</keyword>
<keyword evidence="1" id="KW-0812">Transmembrane</keyword>
<dbReference type="InterPro" id="IPR000719">
    <property type="entry name" value="Prot_kinase_dom"/>
</dbReference>
<dbReference type="GO" id="GO:0005886">
    <property type="term" value="C:plasma membrane"/>
    <property type="evidence" value="ECO:0000318"/>
    <property type="project" value="GO_Central"/>
</dbReference>
<dbReference type="Gramene" id="mRNA:HanXRQr2_Chr09g0380071">
    <property type="protein sequence ID" value="CDS:HanXRQr2_Chr09g0380071.1"/>
    <property type="gene ID" value="HanXRQr2_Chr09g0380071"/>
</dbReference>
<dbReference type="Gene3D" id="1.10.510.10">
    <property type="entry name" value="Transferase(Phosphotransferase) domain 1"/>
    <property type="match status" value="1"/>
</dbReference>
<dbReference type="GO" id="GO:0004672">
    <property type="term" value="F:protein kinase activity"/>
    <property type="evidence" value="ECO:0000318"/>
    <property type="project" value="GO_Central"/>
</dbReference>
<dbReference type="OrthoDB" id="659885at2759"/>
<keyword evidence="3" id="KW-0808">Transferase</keyword>
<evidence type="ECO:0000256" key="1">
    <source>
        <dbReference type="SAM" id="Phobius"/>
    </source>
</evidence>
<accession>A0A251TU87</accession>
<keyword evidence="5" id="KW-1185">Reference proteome</keyword>
<sequence length="332" mass="37815">MASTTLITKFAHLQIPLEDVLNATNNFHHDNIIGRGGLGHVYKGQLQRSGELIKISALRLDCKHGGGVVEFWTEVSMLSDLKHPNIVSIVGFCYEKNERIIVTMYEAKNGSLKEHLSNPNLTWTQRLKICVGVARALSYLHYDQERGYGVIHLNINSSTVLLDENWEPKISGFKVSIKQSLNRMDQVILSEPIGTIGYMDPTIEKAKGVTHKSDNYSFGVVLLELLCGRKAFIPNDGHRLLAPFAIHHFENTTLQDIIYPDLRSQMSFQSLTKYSEVAYCCLKKERRHRPHMKNVLEELEKTLQIQLRHEDVVSPFYIIAFILLFPNFVIIA</sequence>
<dbReference type="InterPro" id="IPR001245">
    <property type="entry name" value="Ser-Thr/Tyr_kinase_cat_dom"/>
</dbReference>
<reference evidence="3 5" key="1">
    <citation type="journal article" date="2017" name="Nature">
        <title>The sunflower genome provides insights into oil metabolism, flowering and Asterid evolution.</title>
        <authorList>
            <person name="Badouin H."/>
            <person name="Gouzy J."/>
            <person name="Grassa C.J."/>
            <person name="Murat F."/>
            <person name="Staton S.E."/>
            <person name="Cottret L."/>
            <person name="Lelandais-Briere C."/>
            <person name="Owens G.L."/>
            <person name="Carrere S."/>
            <person name="Mayjonade B."/>
            <person name="Legrand L."/>
            <person name="Gill N."/>
            <person name="Kane N.C."/>
            <person name="Bowers J.E."/>
            <person name="Hubner S."/>
            <person name="Bellec A."/>
            <person name="Berard A."/>
            <person name="Berges H."/>
            <person name="Blanchet N."/>
            <person name="Boniface M.C."/>
            <person name="Brunel D."/>
            <person name="Catrice O."/>
            <person name="Chaidir N."/>
            <person name="Claudel C."/>
            <person name="Donnadieu C."/>
            <person name="Faraut T."/>
            <person name="Fievet G."/>
            <person name="Helmstetter N."/>
            <person name="King M."/>
            <person name="Knapp S.J."/>
            <person name="Lai Z."/>
            <person name="Le Paslier M.C."/>
            <person name="Lippi Y."/>
            <person name="Lorenzon L."/>
            <person name="Mandel J.R."/>
            <person name="Marage G."/>
            <person name="Marchand G."/>
            <person name="Marquand E."/>
            <person name="Bret-Mestries E."/>
            <person name="Morien E."/>
            <person name="Nambeesan S."/>
            <person name="Nguyen T."/>
            <person name="Pegot-Espagnet P."/>
            <person name="Pouilly N."/>
            <person name="Raftis F."/>
            <person name="Sallet E."/>
            <person name="Schiex T."/>
            <person name="Thomas J."/>
            <person name="Vandecasteele C."/>
            <person name="Vares D."/>
            <person name="Vear F."/>
            <person name="Vautrin S."/>
            <person name="Crespi M."/>
            <person name="Mangin B."/>
            <person name="Burke J.M."/>
            <person name="Salse J."/>
            <person name="Munos S."/>
            <person name="Vincourt P."/>
            <person name="Rieseberg L.H."/>
            <person name="Langlade N.B."/>
        </authorList>
    </citation>
    <scope>NUCLEOTIDE SEQUENCE [LARGE SCALE GENOMIC DNA]</scope>
    <source>
        <strain evidence="5">cv. SF193</strain>
        <tissue evidence="3">Leaves</tissue>
    </source>
</reference>
<dbReference type="EMBL" id="MNCJ02000324">
    <property type="protein sequence ID" value="KAF5790178.1"/>
    <property type="molecule type" value="Genomic_DNA"/>
</dbReference>
<dbReference type="SMART" id="SM00220">
    <property type="entry name" value="S_TKc"/>
    <property type="match status" value="1"/>
</dbReference>
<dbReference type="SUPFAM" id="SSF56112">
    <property type="entry name" value="Protein kinase-like (PK-like)"/>
    <property type="match status" value="1"/>
</dbReference>
<keyword evidence="1" id="KW-1133">Transmembrane helix</keyword>
<evidence type="ECO:0000313" key="5">
    <source>
        <dbReference type="Proteomes" id="UP000215914"/>
    </source>
</evidence>